<dbReference type="OrthoDB" id="4937900at2759"/>
<comment type="caution">
    <text evidence="1">The sequence shown here is derived from an EMBL/GenBank/DDBJ whole genome shotgun (WGS) entry which is preliminary data.</text>
</comment>
<reference evidence="1" key="1">
    <citation type="journal article" date="2021" name="Nat. Commun.">
        <title>Genetic determinants of endophytism in the Arabidopsis root mycobiome.</title>
        <authorList>
            <person name="Mesny F."/>
            <person name="Miyauchi S."/>
            <person name="Thiergart T."/>
            <person name="Pickel B."/>
            <person name="Atanasova L."/>
            <person name="Karlsson M."/>
            <person name="Huettel B."/>
            <person name="Barry K.W."/>
            <person name="Haridas S."/>
            <person name="Chen C."/>
            <person name="Bauer D."/>
            <person name="Andreopoulos W."/>
            <person name="Pangilinan J."/>
            <person name="LaButti K."/>
            <person name="Riley R."/>
            <person name="Lipzen A."/>
            <person name="Clum A."/>
            <person name="Drula E."/>
            <person name="Henrissat B."/>
            <person name="Kohler A."/>
            <person name="Grigoriev I.V."/>
            <person name="Martin F.M."/>
            <person name="Hacquard S."/>
        </authorList>
    </citation>
    <scope>NUCLEOTIDE SEQUENCE</scope>
    <source>
        <strain evidence="1">MPI-SDFR-AT-0073</strain>
    </source>
</reference>
<keyword evidence="2" id="KW-1185">Reference proteome</keyword>
<evidence type="ECO:0000313" key="1">
    <source>
        <dbReference type="EMBL" id="KAH6658660.1"/>
    </source>
</evidence>
<dbReference type="InterPro" id="IPR053157">
    <property type="entry name" value="Sterol_Uptake_Regulator"/>
</dbReference>
<dbReference type="AlphaFoldDB" id="A0A9P8UT63"/>
<gene>
    <name evidence="1" type="ORF">BKA67DRAFT_514549</name>
</gene>
<dbReference type="Proteomes" id="UP000758603">
    <property type="component" value="Unassembled WGS sequence"/>
</dbReference>
<name>A0A9P8UT63_9PEZI</name>
<dbReference type="GeneID" id="70126547"/>
<dbReference type="GO" id="GO:0001228">
    <property type="term" value="F:DNA-binding transcription activator activity, RNA polymerase II-specific"/>
    <property type="evidence" value="ECO:0007669"/>
    <property type="project" value="TreeGrafter"/>
</dbReference>
<dbReference type="PANTHER" id="PTHR47784:SF4">
    <property type="entry name" value="ZN(II)2CYS6 TRANSCRIPTION FACTOR (EUROFUNG)"/>
    <property type="match status" value="1"/>
</dbReference>
<proteinExistence type="predicted"/>
<sequence length="349" mass="38829">MLSSGAAHNGCSCSSCSSTCSQRGCNTDRCPHPPADQTYTVDQLGLFQHISSQANKFLMMEEAKARNMVQLLISNALALPYLMDELLAMAALHLSSLSSDLVEKLGYQRQASLLHNRAISLYDMGSTADAGGDSMGKFLFYSLRSLQNLLEISECEHDSSRCLHRLVDFLHFHQKMRAHKDRALQVLRTTSLQPLIQSIADVDPDAAISRGGRACDELSARIETAGLDPAAMESCRVAIKHLRWVFGVQETFPAEFGGKAHVVMAWPLLIPEHFVDLLDQRRPEALAIVAHYAALLYSCNDLWVFGDRGKCLVQSISGYLQPYWREWLSWPNIIVNAVGWTDSCDDRLV</sequence>
<organism evidence="1 2">
    <name type="scientific">Truncatella angustata</name>
    <dbReference type="NCBI Taxonomy" id="152316"/>
    <lineage>
        <taxon>Eukaryota</taxon>
        <taxon>Fungi</taxon>
        <taxon>Dikarya</taxon>
        <taxon>Ascomycota</taxon>
        <taxon>Pezizomycotina</taxon>
        <taxon>Sordariomycetes</taxon>
        <taxon>Xylariomycetidae</taxon>
        <taxon>Amphisphaeriales</taxon>
        <taxon>Sporocadaceae</taxon>
        <taxon>Truncatella</taxon>
    </lineage>
</organism>
<protein>
    <submittedName>
        <fullName evidence="1">Uncharacterized protein</fullName>
    </submittedName>
</protein>
<accession>A0A9P8UT63</accession>
<evidence type="ECO:0000313" key="2">
    <source>
        <dbReference type="Proteomes" id="UP000758603"/>
    </source>
</evidence>
<dbReference type="RefSeq" id="XP_045962894.1">
    <property type="nucleotide sequence ID" value="XM_046097655.1"/>
</dbReference>
<dbReference type="PANTHER" id="PTHR47784">
    <property type="entry name" value="STEROL UPTAKE CONTROL PROTEIN 2"/>
    <property type="match status" value="1"/>
</dbReference>
<dbReference type="EMBL" id="JAGPXC010000002">
    <property type="protein sequence ID" value="KAH6658660.1"/>
    <property type="molecule type" value="Genomic_DNA"/>
</dbReference>